<comment type="caution">
    <text evidence="3">The sequence shown here is derived from an EMBL/GenBank/DDBJ whole genome shotgun (WGS) entry which is preliminary data.</text>
</comment>
<name>A0A418SWF6_9RHOB</name>
<dbReference type="Proteomes" id="UP000284202">
    <property type="component" value="Unassembled WGS sequence"/>
</dbReference>
<proteinExistence type="predicted"/>
<dbReference type="OrthoDB" id="9807941at2"/>
<dbReference type="RefSeq" id="WP_119748319.1">
    <property type="nucleotide sequence ID" value="NZ_QZCG01000006.1"/>
</dbReference>
<feature type="transmembrane region" description="Helical" evidence="2">
    <location>
        <begin position="38"/>
        <end position="57"/>
    </location>
</feature>
<protein>
    <submittedName>
        <fullName evidence="3">Uncharacterized protein</fullName>
    </submittedName>
</protein>
<feature type="compositionally biased region" description="Low complexity" evidence="1">
    <location>
        <begin position="137"/>
        <end position="152"/>
    </location>
</feature>
<reference evidence="4" key="1">
    <citation type="submission" date="2018-09" db="EMBL/GenBank/DDBJ databases">
        <title>Acidovorax cavernicola nov. sp. isolated from Gruta de las Maravillas (Aracena, Spain).</title>
        <authorList>
            <person name="Jurado V."/>
            <person name="Gutierrez-Patricio S."/>
            <person name="Gonzalez-Pimentel J.L."/>
            <person name="Miller A.Z."/>
            <person name="Laiz L."/>
            <person name="Saiz-Jimenez C."/>
        </authorList>
    </citation>
    <scope>NUCLEOTIDE SEQUENCE [LARGE SCALE GENOMIC DNA]</scope>
    <source>
        <strain evidence="4">1011MAR3C25</strain>
    </source>
</reference>
<accession>A0A418SWF6</accession>
<keyword evidence="4" id="KW-1185">Reference proteome</keyword>
<dbReference type="Gene3D" id="1.10.150.20">
    <property type="entry name" value="5' to 3' exonuclease, C-terminal subdomain"/>
    <property type="match status" value="1"/>
</dbReference>
<evidence type="ECO:0000256" key="1">
    <source>
        <dbReference type="SAM" id="MobiDB-lite"/>
    </source>
</evidence>
<keyword evidence="2" id="KW-1133">Transmembrane helix</keyword>
<dbReference type="AlphaFoldDB" id="A0A418SWF6"/>
<organism evidence="3 4">
    <name type="scientific">Paracoccus onubensis</name>
    <dbReference type="NCBI Taxonomy" id="1675788"/>
    <lineage>
        <taxon>Bacteria</taxon>
        <taxon>Pseudomonadati</taxon>
        <taxon>Pseudomonadota</taxon>
        <taxon>Alphaproteobacteria</taxon>
        <taxon>Rhodobacterales</taxon>
        <taxon>Paracoccaceae</taxon>
        <taxon>Paracoccus</taxon>
    </lineage>
</organism>
<dbReference type="EMBL" id="QZCG01000006">
    <property type="protein sequence ID" value="RJE85284.1"/>
    <property type="molecule type" value="Genomic_DNA"/>
</dbReference>
<evidence type="ECO:0000256" key="2">
    <source>
        <dbReference type="SAM" id="Phobius"/>
    </source>
</evidence>
<gene>
    <name evidence="3" type="ORF">D3P04_09695</name>
</gene>
<keyword evidence="2" id="KW-0472">Membrane</keyword>
<evidence type="ECO:0000313" key="3">
    <source>
        <dbReference type="EMBL" id="RJE85284.1"/>
    </source>
</evidence>
<keyword evidence="2" id="KW-0812">Transmembrane</keyword>
<feature type="region of interest" description="Disordered" evidence="1">
    <location>
        <begin position="91"/>
        <end position="159"/>
    </location>
</feature>
<sequence>MMSTANCTRNCWIAGGVLGLLVWIFTSGVGPLRWFEGLFLGLIAAGLMGQFLIWFLCGGARSVGGEDWQPSSTVTQPEPVASAVGFADMAAKRQDDPDDAGSRTAEPPQRAEGRDAVMKQPAGGADSEAAAPRSTESGSVASAGVGPAAQPAAKDEAAKDDLKEIKGVGPKLEDLLSQHGVTRFAQIAEWGDAEIDHFAELIGRMGSRIRSDDWVGQARILAAGGETEFSKRVEKGDVY</sequence>
<evidence type="ECO:0000313" key="4">
    <source>
        <dbReference type="Proteomes" id="UP000284202"/>
    </source>
</evidence>
<feature type="transmembrane region" description="Helical" evidence="2">
    <location>
        <begin position="12"/>
        <end position="32"/>
    </location>
</feature>